<name>A0A8B7YPY2_ACAPL</name>
<dbReference type="InterPro" id="IPR027417">
    <property type="entry name" value="P-loop_NTPase"/>
</dbReference>
<keyword evidence="4" id="KW-1185">Reference proteome</keyword>
<dbReference type="PANTHER" id="PTHR11783">
    <property type="entry name" value="SULFOTRANSFERASE SULT"/>
    <property type="match status" value="1"/>
</dbReference>
<dbReference type="KEGG" id="aplc:110981462"/>
<dbReference type="Gene3D" id="3.40.50.300">
    <property type="entry name" value="P-loop containing nucleotide triphosphate hydrolases"/>
    <property type="match status" value="1"/>
</dbReference>
<feature type="domain" description="Sulfotransferase" evidence="3">
    <location>
        <begin position="41"/>
        <end position="292"/>
    </location>
</feature>
<evidence type="ECO:0000256" key="2">
    <source>
        <dbReference type="ARBA" id="ARBA00022679"/>
    </source>
</evidence>
<evidence type="ECO:0000256" key="1">
    <source>
        <dbReference type="ARBA" id="ARBA00005771"/>
    </source>
</evidence>
<dbReference type="OrthoDB" id="205623at2759"/>
<dbReference type="GO" id="GO:0008146">
    <property type="term" value="F:sulfotransferase activity"/>
    <property type="evidence" value="ECO:0007669"/>
    <property type="project" value="InterPro"/>
</dbReference>
<proteinExistence type="inferred from homology"/>
<sequence>MTEPSASKQPLWEHVLRGQPVPYRVLDSNLQGIMDLEVRASDVFVVSYPKSGTNWVRTIINCILHCPDEQNNLSLPLEMSMCHGTSQGEIEAATPVFRMVQSWASPRVMFTHLLPWLLPSQLTQKGAKIVYVCRNPKDVLVSYYYFSKTVRSRAEPITSMETYFETFLQGEVPYGSYFTHVKQYWEMKGRRDILFVKYEDLKKKTNAVIEQIATFLGRQLNIQEIADISSHCSVEGMRTKFRATSQAVSVIMDESQGEFIRQGKVGSWKENLSEAQGKRFDTLFRDRLAGTGLAFDFE</sequence>
<comment type="similarity">
    <text evidence="1">Belongs to the sulfotransferase 1 family.</text>
</comment>
<reference evidence="5" key="1">
    <citation type="submission" date="2025-08" db="UniProtKB">
        <authorList>
            <consortium name="RefSeq"/>
        </authorList>
    </citation>
    <scope>IDENTIFICATION</scope>
</reference>
<evidence type="ECO:0000313" key="4">
    <source>
        <dbReference type="Proteomes" id="UP000694845"/>
    </source>
</evidence>
<dbReference type="OMA" id="VRTIINC"/>
<dbReference type="RefSeq" id="XP_022094742.1">
    <property type="nucleotide sequence ID" value="XM_022239050.1"/>
</dbReference>
<dbReference type="Pfam" id="PF00685">
    <property type="entry name" value="Sulfotransfer_1"/>
    <property type="match status" value="1"/>
</dbReference>
<organism evidence="4 5">
    <name type="scientific">Acanthaster planci</name>
    <name type="common">Crown-of-thorns starfish</name>
    <dbReference type="NCBI Taxonomy" id="133434"/>
    <lineage>
        <taxon>Eukaryota</taxon>
        <taxon>Metazoa</taxon>
        <taxon>Echinodermata</taxon>
        <taxon>Eleutherozoa</taxon>
        <taxon>Asterozoa</taxon>
        <taxon>Asteroidea</taxon>
        <taxon>Valvatacea</taxon>
        <taxon>Valvatida</taxon>
        <taxon>Acanthasteridae</taxon>
        <taxon>Acanthaster</taxon>
    </lineage>
</organism>
<accession>A0A8B7YPY2</accession>
<dbReference type="AlphaFoldDB" id="A0A8B7YPY2"/>
<evidence type="ECO:0000259" key="3">
    <source>
        <dbReference type="Pfam" id="PF00685"/>
    </source>
</evidence>
<dbReference type="GeneID" id="110981462"/>
<dbReference type="InterPro" id="IPR000863">
    <property type="entry name" value="Sulfotransferase_dom"/>
</dbReference>
<protein>
    <submittedName>
        <fullName evidence="5">Sulfotransferase 1C2-like</fullName>
    </submittedName>
</protein>
<keyword evidence="2" id="KW-0808">Transferase</keyword>
<evidence type="ECO:0000313" key="5">
    <source>
        <dbReference type="RefSeq" id="XP_022094742.1"/>
    </source>
</evidence>
<gene>
    <name evidence="5" type="primary">LOC110981462</name>
</gene>
<dbReference type="SUPFAM" id="SSF52540">
    <property type="entry name" value="P-loop containing nucleoside triphosphate hydrolases"/>
    <property type="match status" value="1"/>
</dbReference>
<dbReference type="Proteomes" id="UP000694845">
    <property type="component" value="Unplaced"/>
</dbReference>